<gene>
    <name evidence="4" type="ORF">SEMRO_112_G055490.2</name>
</gene>
<name>A0A9N8DIV5_9STRA</name>
<reference evidence="4" key="1">
    <citation type="submission" date="2020-06" db="EMBL/GenBank/DDBJ databases">
        <authorList>
            <consortium name="Plant Systems Biology data submission"/>
        </authorList>
    </citation>
    <scope>NUCLEOTIDE SEQUENCE</scope>
    <source>
        <strain evidence="4">D6</strain>
    </source>
</reference>
<feature type="transmembrane region" description="Helical" evidence="3">
    <location>
        <begin position="7"/>
        <end position="29"/>
    </location>
</feature>
<dbReference type="GO" id="GO:0005737">
    <property type="term" value="C:cytoplasm"/>
    <property type="evidence" value="ECO:0007669"/>
    <property type="project" value="TreeGrafter"/>
</dbReference>
<evidence type="ECO:0000313" key="4">
    <source>
        <dbReference type="EMBL" id="CAB9501554.1"/>
    </source>
</evidence>
<keyword evidence="2" id="KW-0560">Oxidoreductase</keyword>
<organism evidence="4 5">
    <name type="scientific">Seminavis robusta</name>
    <dbReference type="NCBI Taxonomy" id="568900"/>
    <lineage>
        <taxon>Eukaryota</taxon>
        <taxon>Sar</taxon>
        <taxon>Stramenopiles</taxon>
        <taxon>Ochrophyta</taxon>
        <taxon>Bacillariophyta</taxon>
        <taxon>Bacillariophyceae</taxon>
        <taxon>Bacillariophycidae</taxon>
        <taxon>Naviculales</taxon>
        <taxon>Naviculaceae</taxon>
        <taxon>Seminavis</taxon>
    </lineage>
</organism>
<dbReference type="AlphaFoldDB" id="A0A9N8DIV5"/>
<dbReference type="EMBL" id="CAICTM010000111">
    <property type="protein sequence ID" value="CAB9501554.1"/>
    <property type="molecule type" value="Genomic_DNA"/>
</dbReference>
<dbReference type="Proteomes" id="UP001153069">
    <property type="component" value="Unassembled WGS sequence"/>
</dbReference>
<dbReference type="GO" id="GO:0050661">
    <property type="term" value="F:NADP binding"/>
    <property type="evidence" value="ECO:0007669"/>
    <property type="project" value="TreeGrafter"/>
</dbReference>
<evidence type="ECO:0000256" key="1">
    <source>
        <dbReference type="ARBA" id="ARBA00022857"/>
    </source>
</evidence>
<dbReference type="InterPro" id="IPR050838">
    <property type="entry name" value="Ketopantoate_reductase"/>
</dbReference>
<keyword evidence="3" id="KW-0472">Membrane</keyword>
<evidence type="ECO:0008006" key="6">
    <source>
        <dbReference type="Google" id="ProtNLM"/>
    </source>
</evidence>
<dbReference type="OrthoDB" id="44984at2759"/>
<protein>
    <recommendedName>
        <fullName evidence="6">Sulfotransferase</fullName>
    </recommendedName>
</protein>
<evidence type="ECO:0000256" key="3">
    <source>
        <dbReference type="SAM" id="Phobius"/>
    </source>
</evidence>
<keyword evidence="3" id="KW-1133">Transmembrane helix</keyword>
<keyword evidence="3" id="KW-0812">Transmembrane</keyword>
<comment type="caution">
    <text evidence="4">The sequence shown here is derived from an EMBL/GenBank/DDBJ whole genome shotgun (WGS) entry which is preliminary data.</text>
</comment>
<dbReference type="InterPro" id="IPR027417">
    <property type="entry name" value="P-loop_NTPase"/>
</dbReference>
<dbReference type="PANTHER" id="PTHR43765:SF2">
    <property type="entry name" value="2-DEHYDROPANTOATE 2-REDUCTASE"/>
    <property type="match status" value="1"/>
</dbReference>
<dbReference type="PANTHER" id="PTHR43765">
    <property type="entry name" value="2-DEHYDROPANTOATE 2-REDUCTASE-RELATED"/>
    <property type="match status" value="1"/>
</dbReference>
<evidence type="ECO:0000256" key="2">
    <source>
        <dbReference type="ARBA" id="ARBA00023002"/>
    </source>
</evidence>
<accession>A0A9N8DIV5</accession>
<keyword evidence="5" id="KW-1185">Reference proteome</keyword>
<proteinExistence type="predicted"/>
<keyword evidence="1" id="KW-0521">NADP</keyword>
<dbReference type="Gene3D" id="3.40.50.300">
    <property type="entry name" value="P-loop containing nucleotide triphosphate hydrolases"/>
    <property type="match status" value="1"/>
</dbReference>
<dbReference type="SUPFAM" id="SSF52540">
    <property type="entry name" value="P-loop containing nucleoside triphosphate hydrolases"/>
    <property type="match status" value="1"/>
</dbReference>
<sequence>MNLIRRCLVLPQVLVAFVMTVYLSGVWWVNTHLITSHVPVTAVTTTMTSKSTQVRLLPTRSTHEDDTNHANIPPLDADFPLEPIPRPPLDSIVQGWNITGDASWLLNVAIIGFPKTGTSTLMRYLHKSPQVHVFDEERCEMGYNQHARLMESLYKDIPPGHTLRGIKCPRDLESNLALHNYQTYFPKTDFLVGLRHPVLWFESFYNFRVNNYFSMPPAETLTGRCARRHQGLCTFRGNFHLFLANLGKTNILSNPAEKALIPPEYHKMIQPIPLQGRIFLWDVSQLQTDQELLQNNNHSSLLLQQQPQLRHSNVQFRHDLQQFLRLDDPLPEMIKIKPGFHHRNNQTAAQQVAAQKIDICQPQYQSIRQILVRQGKLAATWIREYFLEAPGVYVSQKEYFCQVILKQWEQDPCEFRTV</sequence>
<evidence type="ECO:0000313" key="5">
    <source>
        <dbReference type="Proteomes" id="UP001153069"/>
    </source>
</evidence>
<dbReference type="GO" id="GO:0008677">
    <property type="term" value="F:2-dehydropantoate 2-reductase activity"/>
    <property type="evidence" value="ECO:0007669"/>
    <property type="project" value="TreeGrafter"/>
</dbReference>